<dbReference type="HAMAP" id="MF_02111">
    <property type="entry name" value="Pup_ligase"/>
    <property type="match status" value="1"/>
</dbReference>
<evidence type="ECO:0000256" key="4">
    <source>
        <dbReference type="ARBA" id="ARBA00022786"/>
    </source>
</evidence>
<dbReference type="GO" id="GO:0000287">
    <property type="term" value="F:magnesium ion binding"/>
    <property type="evidence" value="ECO:0007669"/>
    <property type="project" value="UniProtKB-UniRule"/>
</dbReference>
<dbReference type="UniPathway" id="UPA00998"/>
<keyword evidence="4 7" id="KW-0833">Ubl conjugation pathway</keyword>
<dbReference type="RefSeq" id="WP_144761330.1">
    <property type="nucleotide sequence ID" value="NZ_VMNW02000163.1"/>
</dbReference>
<dbReference type="UniPathway" id="UPA00997"/>
<evidence type="ECO:0000256" key="8">
    <source>
        <dbReference type="NCBIfam" id="TIGR03686"/>
    </source>
</evidence>
<evidence type="ECO:0000256" key="3">
    <source>
        <dbReference type="ARBA" id="ARBA00022741"/>
    </source>
</evidence>
<feature type="binding site" evidence="7">
    <location>
        <position position="63"/>
    </location>
    <ligand>
        <name>Mg(2+)</name>
        <dbReference type="ChEBI" id="CHEBI:18420"/>
    </ligand>
</feature>
<dbReference type="EMBL" id="VMNW02000163">
    <property type="protein sequence ID" value="KAA9148733.1"/>
    <property type="molecule type" value="Genomic_DNA"/>
</dbReference>
<evidence type="ECO:0000313" key="11">
    <source>
        <dbReference type="Proteomes" id="UP000319769"/>
    </source>
</evidence>
<keyword evidence="11" id="KW-1185">Reference proteome</keyword>
<keyword evidence="6 7" id="KW-0460">Magnesium</keyword>
<dbReference type="PIRSF" id="PIRSF018077">
    <property type="entry name" value="UCP018077"/>
    <property type="match status" value="1"/>
</dbReference>
<evidence type="ECO:0000256" key="9">
    <source>
        <dbReference type="PIRSR" id="PIRSR018077-1"/>
    </source>
</evidence>
<gene>
    <name evidence="7 10" type="primary">pafA</name>
    <name evidence="10" type="ORF">FPZ12_044575</name>
</gene>
<evidence type="ECO:0000256" key="1">
    <source>
        <dbReference type="ARBA" id="ARBA00022598"/>
    </source>
</evidence>
<feature type="active site" description="Proton acceptor" evidence="7 9">
    <location>
        <position position="57"/>
    </location>
</feature>
<feature type="binding site" evidence="7">
    <location>
        <position position="419"/>
    </location>
    <ligand>
        <name>ATP</name>
        <dbReference type="ChEBI" id="CHEBI:30616"/>
    </ligand>
</feature>
<sequence length="452" mass="51019">MQRRIFGIETEFGVTCTFHGQRRLSPDEVARYLFRRVVSWGRSSNVFLSNGSRLYLDVGSHPEYATAECDDLVQLVTHDKAGERILEDLLVDAERRLADEGIGGDIYLFKNNTDSAGNSYGCHENYLVTRAGEFSRIADVLLPFLVTRQLICGAGKVLQTPRGAVYCLSQRAEHIWEGVSSATTRSRPIINTRDEPHADAERYRRLHVIVGDSNMAEPTTLLKIGTANLVLEMIEQGVQFRDFTLDNPIRAIREISHDLSGRRPVRLAGGREASALDIQREYYGRAVQHVKANDSGPTAQRVIELWGRALDAVEQQDFSKIDTEIDWAIKHRLVEQYRAKNGLDLSSPRVAQLDLAYHDIRRGRGIFDLLQRKGLVRRITDDGEIELAKDTPPQTTRAKLRGDFIAAAQAAGRDFTVDWVHLKLNDQAQRTVLCKDPFRAVDERVDRLISSL</sequence>
<dbReference type="PANTHER" id="PTHR42307">
    <property type="entry name" value="PUP DEAMIDASE/DEPUPYLASE"/>
    <property type="match status" value="1"/>
</dbReference>
<dbReference type="GO" id="GO:0019787">
    <property type="term" value="F:ubiquitin-like protein transferase activity"/>
    <property type="evidence" value="ECO:0007669"/>
    <property type="project" value="UniProtKB-UniRule"/>
</dbReference>
<feature type="binding site" evidence="7">
    <location>
        <position position="9"/>
    </location>
    <ligand>
        <name>Mg(2+)</name>
        <dbReference type="ChEBI" id="CHEBI:18420"/>
    </ligand>
</feature>
<feature type="binding site" evidence="7">
    <location>
        <position position="53"/>
    </location>
    <ligand>
        <name>ATP</name>
        <dbReference type="ChEBI" id="CHEBI:30616"/>
    </ligand>
</feature>
<comment type="function">
    <text evidence="7">Catalyzes the covalent attachment of the prokaryotic ubiquitin-like protein modifier Pup to the proteasomal substrate proteins, thereby targeting them for proteasomal degradation. This tagging system is termed pupylation. The ligation reaction involves the side-chain carboxylate of the C-terminal glutamate of Pup and the side-chain amino group of a substrate lysine.</text>
</comment>
<name>A0A5N0UIR5_9PSEU</name>
<comment type="pathway">
    <text evidence="7">Protein degradation; proteasomal Pup-dependent pathway.</text>
</comment>
<dbReference type="AlphaFoldDB" id="A0A5N0UIR5"/>
<dbReference type="OrthoDB" id="9760627at2"/>
<dbReference type="InterPro" id="IPR022279">
    <property type="entry name" value="Pup_ligase"/>
</dbReference>
<dbReference type="InterPro" id="IPR004347">
    <property type="entry name" value="Pup_ligase/deamidase"/>
</dbReference>
<keyword evidence="5 7" id="KW-0067">ATP-binding</keyword>
<comment type="caution">
    <text evidence="10">The sequence shown here is derived from an EMBL/GenBank/DDBJ whole genome shotgun (WGS) entry which is preliminary data.</text>
</comment>
<evidence type="ECO:0000313" key="10">
    <source>
        <dbReference type="EMBL" id="KAA9148733.1"/>
    </source>
</evidence>
<dbReference type="PANTHER" id="PTHR42307:SF3">
    <property type="entry name" value="PUP--PROTEIN LIGASE"/>
    <property type="match status" value="1"/>
</dbReference>
<feature type="binding site" evidence="7">
    <location>
        <position position="66"/>
    </location>
    <ligand>
        <name>ATP</name>
        <dbReference type="ChEBI" id="CHEBI:30616"/>
    </ligand>
</feature>
<dbReference type="Proteomes" id="UP000319769">
    <property type="component" value="Unassembled WGS sequence"/>
</dbReference>
<comment type="catalytic activity">
    <reaction evidence="7">
        <text>ATP + [prokaryotic ubiquitin-like protein]-L-glutamate + [protein]-L-lysine = ADP + phosphate + N(6)-([prokaryotic ubiquitin-like protein]-gamma-L-glutamyl)-[protein]-L-lysine.</text>
        <dbReference type="EC" id="6.3.1.19"/>
    </reaction>
</comment>
<comment type="similarity">
    <text evidence="7">Belongs to the Pup ligase/Pup deamidase family. Pup-conjugating enzyme subfamily.</text>
</comment>
<organism evidence="10 11">
    <name type="scientific">Amycolatopsis acidicola</name>
    <dbReference type="NCBI Taxonomy" id="2596893"/>
    <lineage>
        <taxon>Bacteria</taxon>
        <taxon>Bacillati</taxon>
        <taxon>Actinomycetota</taxon>
        <taxon>Actinomycetes</taxon>
        <taxon>Pseudonocardiales</taxon>
        <taxon>Pseudonocardiaceae</taxon>
        <taxon>Amycolatopsis</taxon>
    </lineage>
</organism>
<dbReference type="GO" id="GO:0005524">
    <property type="term" value="F:ATP binding"/>
    <property type="evidence" value="ECO:0007669"/>
    <property type="project" value="UniProtKB-UniRule"/>
</dbReference>
<evidence type="ECO:0000256" key="5">
    <source>
        <dbReference type="ARBA" id="ARBA00022840"/>
    </source>
</evidence>
<evidence type="ECO:0000256" key="6">
    <source>
        <dbReference type="ARBA" id="ARBA00022842"/>
    </source>
</evidence>
<evidence type="ECO:0000256" key="2">
    <source>
        <dbReference type="ARBA" id="ARBA00022723"/>
    </source>
</evidence>
<dbReference type="Pfam" id="PF03136">
    <property type="entry name" value="Pup_ligase"/>
    <property type="match status" value="1"/>
</dbReference>
<accession>A0A5N0UIR5</accession>
<reference evidence="10" key="1">
    <citation type="submission" date="2019-09" db="EMBL/GenBank/DDBJ databases">
        <authorList>
            <person name="Teo W.F.A."/>
            <person name="Duangmal K."/>
        </authorList>
    </citation>
    <scope>NUCLEOTIDE SEQUENCE [LARGE SCALE GENOMIC DNA]</scope>
    <source>
        <strain evidence="10">K81G1</strain>
    </source>
</reference>
<proteinExistence type="inferred from homology"/>
<dbReference type="GO" id="GO:0019941">
    <property type="term" value="P:modification-dependent protein catabolic process"/>
    <property type="evidence" value="ECO:0007669"/>
    <property type="project" value="UniProtKB-UniRule"/>
</dbReference>
<dbReference type="GO" id="GO:0070490">
    <property type="term" value="P:protein pupylation"/>
    <property type="evidence" value="ECO:0007669"/>
    <property type="project" value="UniProtKB-UniRule"/>
</dbReference>
<dbReference type="GO" id="GO:0010498">
    <property type="term" value="P:proteasomal protein catabolic process"/>
    <property type="evidence" value="ECO:0007669"/>
    <property type="project" value="UniProtKB-UniRule"/>
</dbReference>
<dbReference type="NCBIfam" id="TIGR03686">
    <property type="entry name" value="pupylate_PafA"/>
    <property type="match status" value="1"/>
</dbReference>
<keyword evidence="3 7" id="KW-0547">Nucleotide-binding</keyword>
<comment type="miscellaneous">
    <text evidence="7">The reaction mechanism probably proceeds via the activation of Pup by phosphorylation of its C-terminal glutamate, which is then subject to nucleophilic attack by the substrate lysine, resulting in an isopeptide bond and the release of phosphate as a good leaving group.</text>
</comment>
<evidence type="ECO:0000256" key="7">
    <source>
        <dbReference type="HAMAP-Rule" id="MF_02111"/>
    </source>
</evidence>
<protein>
    <recommendedName>
        <fullName evidence="7 8">Pup--protein ligase</fullName>
        <ecNumber evidence="7 8">6.3.1.19</ecNumber>
    </recommendedName>
    <alternativeName>
        <fullName evidence="7">Proteasome accessory factor A</fullName>
    </alternativeName>
    <alternativeName>
        <fullName evidence="7">Pup-conjugating enzyme</fullName>
    </alternativeName>
</protein>
<comment type="pathway">
    <text evidence="7">Protein modification; protein pupylation.</text>
</comment>
<keyword evidence="1 7" id="KW-0436">Ligase</keyword>
<dbReference type="GO" id="GO:0016879">
    <property type="term" value="F:ligase activity, forming carbon-nitrogen bonds"/>
    <property type="evidence" value="ECO:0007669"/>
    <property type="project" value="UniProtKB-UniRule"/>
</dbReference>
<keyword evidence="2 7" id="KW-0479">Metal-binding</keyword>
<dbReference type="EC" id="6.3.1.19" evidence="7 8"/>
<feature type="binding site" evidence="7">
    <location>
        <position position="55"/>
    </location>
    <ligand>
        <name>Mg(2+)</name>
        <dbReference type="ChEBI" id="CHEBI:18420"/>
    </ligand>
</feature>